<dbReference type="GO" id="GO:0031123">
    <property type="term" value="P:RNA 3'-end processing"/>
    <property type="evidence" value="ECO:0007669"/>
    <property type="project" value="TreeGrafter"/>
</dbReference>
<organism evidence="19 20">
    <name type="scientific">Echeneis naucrates</name>
    <name type="common">Live sharksucker</name>
    <dbReference type="NCBI Taxonomy" id="173247"/>
    <lineage>
        <taxon>Eukaryota</taxon>
        <taxon>Metazoa</taxon>
        <taxon>Chordata</taxon>
        <taxon>Craniata</taxon>
        <taxon>Vertebrata</taxon>
        <taxon>Euteleostomi</taxon>
        <taxon>Actinopterygii</taxon>
        <taxon>Neopterygii</taxon>
        <taxon>Teleostei</taxon>
        <taxon>Neoteleostei</taxon>
        <taxon>Acanthomorphata</taxon>
        <taxon>Carangaria</taxon>
        <taxon>Carangiformes</taxon>
        <taxon>Echeneidae</taxon>
        <taxon>Echeneis</taxon>
    </lineage>
</organism>
<evidence type="ECO:0000256" key="11">
    <source>
        <dbReference type="ARBA" id="ARBA00076412"/>
    </source>
</evidence>
<sequence>MDPRVAWIQPEQKGPANALWMHVWETSQGVRTLSAQQQLHNQNHNQCVSYAALDVLKNVATAVASSKSIYSSNGNVTASRSNGSSHHGILNGTMSINGTAMSSLGISLSNGNVHNAFTTANTAEPGEGKILPQKTGSVSSSSTSQESGTDSPPICSLERTMGRNVSGNMNKNVGGANLLFGLADSVDHNVNLYHNHQHRHVQEHPAFNLQQTCVKRHQVHPSVPVNHTHNHHPGRRKSDNKASTYGMNYLLSNCTNGNYTSTWTPWKTRKYNPGVIGLHEEVMDFYNFMSPRPEEAAMRKEVVNRIEMIIKELWPTADVQIFGSFSTGLYLPTSDIDLVVFGKWERPPLPELEQALRKHNVAEPFSIKVLDKATVPIIKLTDQETEVKVDISFNVETGVKAASFIKDYVKKYPVLPYLIFVLKQFLLQRDLNEVFTGGISSYSLILMVISFLQLHPRIDARNPNENLGVLLIEFFELYGRHFNYFKTGIRIKNGGAYIAKEEIMKAMTNGYRPSMLCIEDPLLSGNDVGRGSYGAMEVKRVFDYAYLVLSHAVSPLAQSYPNKDCESTLGRIIRLTQEVIEYREWIIKKWGGRDVARTDNRVSPPKEPVSEPDPNCVLGGNVGSEELQRDSVSPHSADSPMSISSPQQHSSASSVSSLSGSDNDSDSTLPCPVPQSALPTYASFPPLGLALPARLNMGTGKPSMGGHPLLMPPGSQARVSLPGGLTMHSIPGRQVCIDTGLPPFFHMPPPAHAHAPAPSSPQPPPSPHSSHTHKNGTKFNVKGLHNPPLVNSPVLANRGHTHTHTHTQYHRNTWRRRKRDSLPVSLSR</sequence>
<dbReference type="InterPro" id="IPR054708">
    <property type="entry name" value="MTPAP-like_central"/>
</dbReference>
<dbReference type="GO" id="GO:0046872">
    <property type="term" value="F:metal ion binding"/>
    <property type="evidence" value="ECO:0007669"/>
    <property type="project" value="UniProtKB-KW"/>
</dbReference>
<dbReference type="InterPro" id="IPR002058">
    <property type="entry name" value="PAP_assoc"/>
</dbReference>
<evidence type="ECO:0000256" key="4">
    <source>
        <dbReference type="ARBA" id="ARBA00022679"/>
    </source>
</evidence>
<dbReference type="RefSeq" id="XP_029370613.1">
    <property type="nucleotide sequence ID" value="XM_029514753.1"/>
</dbReference>
<comment type="similarity">
    <text evidence="2">Belongs to the DNA polymerase type-B-like family.</text>
</comment>
<dbReference type="EC" id="2.7.7.19" evidence="3"/>
<evidence type="ECO:0000313" key="20">
    <source>
        <dbReference type="Proteomes" id="UP000472264"/>
    </source>
</evidence>
<accession>A0A665UEI6</accession>
<comment type="function">
    <text evidence="8">Terminal nucleotidyltransferase that catalyzes preferentially the transfer of ATP and GTP on RNA 3' poly(A) tail creating a heterogeneous 3' poly(A) tail leading to mRNAs stabilization by protecting mRNAs from active deadenylation. Also functions as a catalytic subunit of a TRAMP-like complex which has a poly(A) RNA polymerase activity and is involved in a post-transcriptional quality control mechanism. Polyadenylation with short oligo(A) tails is required for the degradative activity of the exosome on several of its nuclear RNA substrates. Has no terminal uridylyltransferase activity, and does not play a role in replication-dependent histone mRNA degradation via uridylation.</text>
</comment>
<dbReference type="InterPro" id="IPR043519">
    <property type="entry name" value="NT_sf"/>
</dbReference>
<evidence type="ECO:0000256" key="2">
    <source>
        <dbReference type="ARBA" id="ARBA00008593"/>
    </source>
</evidence>
<dbReference type="CDD" id="cd05402">
    <property type="entry name" value="NT_PAP_TUTase"/>
    <property type="match status" value="1"/>
</dbReference>
<evidence type="ECO:0000256" key="12">
    <source>
        <dbReference type="ARBA" id="ARBA00076531"/>
    </source>
</evidence>
<dbReference type="GO" id="GO:0060212">
    <property type="term" value="P:negative regulation of nuclear-transcribed mRNA poly(A) tail shortening"/>
    <property type="evidence" value="ECO:0007669"/>
    <property type="project" value="UniProtKB-ARBA"/>
</dbReference>
<dbReference type="OMA" id="KWGSRVH"/>
<dbReference type="InParanoid" id="A0A665UEI6"/>
<protein>
    <recommendedName>
        <fullName evidence="10">Terminal nucleotidyltransferase 4A</fullName>
        <ecNumber evidence="3">2.7.7.19</ecNumber>
    </recommendedName>
    <alternativeName>
        <fullName evidence="13">DNA polymerase sigma</fullName>
    </alternativeName>
    <alternativeName>
        <fullName evidence="12">Non-canonical poly(A) RNA polymerase PAPD7</fullName>
    </alternativeName>
    <alternativeName>
        <fullName evidence="11">PAP-associated domain-containing protein 7</fullName>
    </alternativeName>
    <alternativeName>
        <fullName evidence="15">TRAMP-like complex polyadenylate polymerase</fullName>
    </alternativeName>
    <alternativeName>
        <fullName evidence="14">Terminal guanylyltransferase</fullName>
    </alternativeName>
</protein>
<feature type="compositionally biased region" description="Low complexity" evidence="16">
    <location>
        <begin position="135"/>
        <end position="151"/>
    </location>
</feature>
<feature type="region of interest" description="Disordered" evidence="16">
    <location>
        <begin position="596"/>
        <end position="674"/>
    </location>
</feature>
<feature type="region of interest" description="Disordered" evidence="16">
    <location>
        <begin position="118"/>
        <end position="155"/>
    </location>
</feature>
<evidence type="ECO:0000313" key="19">
    <source>
        <dbReference type="Ensembl" id="ENSENLP00000017666.1"/>
    </source>
</evidence>
<dbReference type="SUPFAM" id="SSF81631">
    <property type="entry name" value="PAP/OAS1 substrate-binding domain"/>
    <property type="match status" value="1"/>
</dbReference>
<gene>
    <name evidence="19" type="primary">tent4a</name>
</gene>
<feature type="compositionally biased region" description="Basic residues" evidence="16">
    <location>
        <begin position="799"/>
        <end position="819"/>
    </location>
</feature>
<dbReference type="Ensembl" id="ENSENLT00000018304.1">
    <property type="protein sequence ID" value="ENSENLP00000017666.1"/>
    <property type="gene ID" value="ENSENLG00000008089.1"/>
</dbReference>
<evidence type="ECO:0000256" key="1">
    <source>
        <dbReference type="ARBA" id="ARBA00001936"/>
    </source>
</evidence>
<dbReference type="PANTHER" id="PTHR23092:SF24">
    <property type="entry name" value="TERMINAL NUCLEOTIDYLTRANSFERASE 4A"/>
    <property type="match status" value="1"/>
</dbReference>
<reference evidence="19" key="2">
    <citation type="submission" date="2025-08" db="UniProtKB">
        <authorList>
            <consortium name="Ensembl"/>
        </authorList>
    </citation>
    <scope>IDENTIFICATION</scope>
</reference>
<dbReference type="PANTHER" id="PTHR23092">
    <property type="entry name" value="POLY(A) RNA POLYMERASE"/>
    <property type="match status" value="1"/>
</dbReference>
<dbReference type="Pfam" id="PF22600">
    <property type="entry name" value="MTPAP-like_central"/>
    <property type="match status" value="1"/>
</dbReference>
<dbReference type="FunFam" id="3.30.460.10:FF:000006">
    <property type="entry name" value="non-canonical poly(A) RNA polymerase PAPD5"/>
    <property type="match status" value="1"/>
</dbReference>
<feature type="domain" description="PAP-associated" evidence="17">
    <location>
        <begin position="466"/>
        <end position="523"/>
    </location>
</feature>
<keyword evidence="6" id="KW-0460">Magnesium</keyword>
<reference evidence="19" key="1">
    <citation type="submission" date="2021-04" db="EMBL/GenBank/DDBJ databases">
        <authorList>
            <consortium name="Wellcome Sanger Institute Data Sharing"/>
        </authorList>
    </citation>
    <scope>NUCLEOTIDE SEQUENCE [LARGE SCALE GENOMIC DNA]</scope>
</reference>
<dbReference type="GO" id="GO:0003729">
    <property type="term" value="F:mRNA binding"/>
    <property type="evidence" value="ECO:0007669"/>
    <property type="project" value="TreeGrafter"/>
</dbReference>
<feature type="domain" description="Poly(A) RNA polymerase mitochondrial-like central palm" evidence="18">
    <location>
        <begin position="278"/>
        <end position="409"/>
    </location>
</feature>
<keyword evidence="4" id="KW-0808">Transferase</keyword>
<keyword evidence="20" id="KW-1185">Reference proteome</keyword>
<evidence type="ECO:0000256" key="10">
    <source>
        <dbReference type="ARBA" id="ARBA00067213"/>
    </source>
</evidence>
<dbReference type="Proteomes" id="UP000472264">
    <property type="component" value="Chromosome 11"/>
</dbReference>
<evidence type="ECO:0000256" key="6">
    <source>
        <dbReference type="ARBA" id="ARBA00022842"/>
    </source>
</evidence>
<dbReference type="Gene3D" id="1.10.1410.10">
    <property type="match status" value="1"/>
</dbReference>
<evidence type="ECO:0000256" key="16">
    <source>
        <dbReference type="SAM" id="MobiDB-lite"/>
    </source>
</evidence>
<proteinExistence type="inferred from homology"/>
<dbReference type="GO" id="GO:0031499">
    <property type="term" value="C:TRAMP complex"/>
    <property type="evidence" value="ECO:0007669"/>
    <property type="project" value="TreeGrafter"/>
</dbReference>
<dbReference type="GO" id="GO:1905870">
    <property type="term" value="P:positive regulation of 3'-UTR-mediated mRNA stabilization"/>
    <property type="evidence" value="ECO:0007669"/>
    <property type="project" value="UniProtKB-ARBA"/>
</dbReference>
<comment type="subunit">
    <text evidence="9">Component of a nuclear TRAMP-like complex, an ATP-dependent exosome regulatory complex consisting of a helicase (MTREX), an oligadenylate polymerase (TENT4B or TENT4A), and a substrate specific RNA-binding factor (ZCCHC7 or ZCCHC8). Several TRAMP-like complexes exist with specific compositions and are associated with nuclear, or nucleolar RNA exosomes.</text>
</comment>
<evidence type="ECO:0000256" key="15">
    <source>
        <dbReference type="ARBA" id="ARBA00083848"/>
    </source>
</evidence>
<dbReference type="GeneID" id="115051353"/>
<feature type="region of interest" description="Disordered" evidence="16">
    <location>
        <begin position="699"/>
        <end position="721"/>
    </location>
</feature>
<keyword evidence="5" id="KW-0479">Metal-binding</keyword>
<dbReference type="OrthoDB" id="273917at2759"/>
<dbReference type="AlphaFoldDB" id="A0A665UEI6"/>
<dbReference type="InterPro" id="IPR045862">
    <property type="entry name" value="Trf4-like"/>
</dbReference>
<dbReference type="Pfam" id="PF03828">
    <property type="entry name" value="PAP_assoc"/>
    <property type="match status" value="1"/>
</dbReference>
<name>A0A665UEI6_ECHNA</name>
<dbReference type="GO" id="GO:0005730">
    <property type="term" value="C:nucleolus"/>
    <property type="evidence" value="ECO:0007669"/>
    <property type="project" value="TreeGrafter"/>
</dbReference>
<dbReference type="Gene3D" id="3.30.460.10">
    <property type="entry name" value="Beta Polymerase, domain 2"/>
    <property type="match status" value="1"/>
</dbReference>
<evidence type="ECO:0000259" key="18">
    <source>
        <dbReference type="Pfam" id="PF22600"/>
    </source>
</evidence>
<dbReference type="SUPFAM" id="SSF81301">
    <property type="entry name" value="Nucleotidyltransferase"/>
    <property type="match status" value="1"/>
</dbReference>
<dbReference type="FunFam" id="1.10.1410.10:FF:000003">
    <property type="entry name" value="non-canonical poly(A) RNA polymerase PAPD7"/>
    <property type="match status" value="1"/>
</dbReference>
<evidence type="ECO:0000256" key="5">
    <source>
        <dbReference type="ARBA" id="ARBA00022723"/>
    </source>
</evidence>
<feature type="compositionally biased region" description="Pro residues" evidence="16">
    <location>
        <begin position="758"/>
        <end position="767"/>
    </location>
</feature>
<reference evidence="19" key="3">
    <citation type="submission" date="2025-09" db="UniProtKB">
        <authorList>
            <consortium name="Ensembl"/>
        </authorList>
    </citation>
    <scope>IDENTIFICATION</scope>
</reference>
<comment type="cofactor">
    <cofactor evidence="1">
        <name>Mn(2+)</name>
        <dbReference type="ChEBI" id="CHEBI:29035"/>
    </cofactor>
</comment>
<comment type="catalytic activity">
    <reaction evidence="7">
        <text>RNA(n) + ATP = RNA(n)-3'-adenine ribonucleotide + diphosphate</text>
        <dbReference type="Rhea" id="RHEA:11332"/>
        <dbReference type="Rhea" id="RHEA-COMP:14527"/>
        <dbReference type="Rhea" id="RHEA-COMP:17347"/>
        <dbReference type="ChEBI" id="CHEBI:30616"/>
        <dbReference type="ChEBI" id="CHEBI:33019"/>
        <dbReference type="ChEBI" id="CHEBI:140395"/>
        <dbReference type="ChEBI" id="CHEBI:173115"/>
        <dbReference type="EC" id="2.7.7.19"/>
    </reaction>
</comment>
<dbReference type="GO" id="GO:0070568">
    <property type="term" value="F:guanylyltransferase activity"/>
    <property type="evidence" value="ECO:0007669"/>
    <property type="project" value="UniProtKB-ARBA"/>
</dbReference>
<feature type="compositionally biased region" description="Low complexity" evidence="16">
    <location>
        <begin position="639"/>
        <end position="662"/>
    </location>
</feature>
<evidence type="ECO:0000256" key="14">
    <source>
        <dbReference type="ARBA" id="ARBA00082009"/>
    </source>
</evidence>
<evidence type="ECO:0000256" key="8">
    <source>
        <dbReference type="ARBA" id="ARBA00054414"/>
    </source>
</evidence>
<evidence type="ECO:0000256" key="3">
    <source>
        <dbReference type="ARBA" id="ARBA00012388"/>
    </source>
</evidence>
<dbReference type="GO" id="GO:0043634">
    <property type="term" value="P:polyadenylation-dependent ncRNA catabolic process"/>
    <property type="evidence" value="ECO:0007669"/>
    <property type="project" value="TreeGrafter"/>
</dbReference>
<dbReference type="GO" id="GO:1990817">
    <property type="term" value="F:poly(A) RNA polymerase activity"/>
    <property type="evidence" value="ECO:0007669"/>
    <property type="project" value="UniProtKB-EC"/>
</dbReference>
<evidence type="ECO:0000256" key="7">
    <source>
        <dbReference type="ARBA" id="ARBA00048830"/>
    </source>
</evidence>
<evidence type="ECO:0000259" key="17">
    <source>
        <dbReference type="Pfam" id="PF03828"/>
    </source>
</evidence>
<evidence type="ECO:0000256" key="9">
    <source>
        <dbReference type="ARBA" id="ARBA00063831"/>
    </source>
</evidence>
<dbReference type="CTD" id="11044"/>
<feature type="region of interest" description="Disordered" evidence="16">
    <location>
        <begin position="746"/>
        <end position="828"/>
    </location>
</feature>
<evidence type="ECO:0000256" key="13">
    <source>
        <dbReference type="ARBA" id="ARBA00080076"/>
    </source>
</evidence>